<comment type="caution">
    <text evidence="1">The sequence shown here is derived from an EMBL/GenBank/DDBJ whole genome shotgun (WGS) entry which is preliminary data.</text>
</comment>
<dbReference type="Proteomes" id="UP001595843">
    <property type="component" value="Unassembled WGS sequence"/>
</dbReference>
<keyword evidence="2" id="KW-1185">Reference proteome</keyword>
<proteinExistence type="predicted"/>
<sequence>MGRGSGEELQNGDDGRRYIADELQDTDCDSQRKHLLTGKWARGLGEELQNGDDGRRYITDELQDTDCDSQRKHLLTGKSGVRIRRTVAGV</sequence>
<evidence type="ECO:0000313" key="1">
    <source>
        <dbReference type="EMBL" id="MFC4075806.1"/>
    </source>
</evidence>
<evidence type="ECO:0000313" key="2">
    <source>
        <dbReference type="Proteomes" id="UP001595843"/>
    </source>
</evidence>
<name>A0ABV8JF16_9BACL</name>
<accession>A0ABV8JF16</accession>
<organism evidence="1 2">
    <name type="scientific">Salinithrix halophila</name>
    <dbReference type="NCBI Taxonomy" id="1485204"/>
    <lineage>
        <taxon>Bacteria</taxon>
        <taxon>Bacillati</taxon>
        <taxon>Bacillota</taxon>
        <taxon>Bacilli</taxon>
        <taxon>Bacillales</taxon>
        <taxon>Thermoactinomycetaceae</taxon>
        <taxon>Salinithrix</taxon>
    </lineage>
</organism>
<gene>
    <name evidence="1" type="ORF">ACFOUO_03180</name>
</gene>
<protein>
    <submittedName>
        <fullName evidence="1">Uncharacterized protein</fullName>
    </submittedName>
</protein>
<reference evidence="2" key="1">
    <citation type="journal article" date="2019" name="Int. J. Syst. Evol. Microbiol.">
        <title>The Global Catalogue of Microorganisms (GCM) 10K type strain sequencing project: providing services to taxonomists for standard genome sequencing and annotation.</title>
        <authorList>
            <consortium name="The Broad Institute Genomics Platform"/>
            <consortium name="The Broad Institute Genome Sequencing Center for Infectious Disease"/>
            <person name="Wu L."/>
            <person name="Ma J."/>
        </authorList>
    </citation>
    <scope>NUCLEOTIDE SEQUENCE [LARGE SCALE GENOMIC DNA]</scope>
    <source>
        <strain evidence="2">IBRC-M 10813</strain>
    </source>
</reference>
<dbReference type="EMBL" id="JBHSAP010000007">
    <property type="protein sequence ID" value="MFC4075806.1"/>
    <property type="molecule type" value="Genomic_DNA"/>
</dbReference>